<evidence type="ECO:0000256" key="2">
    <source>
        <dbReference type="ARBA" id="ARBA00004814"/>
    </source>
</evidence>
<dbReference type="SUPFAM" id="SSF54373">
    <property type="entry name" value="FAD-linked reductases, C-terminal domain"/>
    <property type="match status" value="1"/>
</dbReference>
<evidence type="ECO:0000256" key="10">
    <source>
        <dbReference type="SAM" id="MobiDB-lite"/>
    </source>
</evidence>
<name>A0ABW9ZDB3_9HYPH</name>
<comment type="catalytic activity">
    <reaction evidence="9">
        <text>L-tryptophan + O2 = indole-3-acetamide + CO2 + H2O</text>
        <dbReference type="Rhea" id="RHEA:16165"/>
        <dbReference type="ChEBI" id="CHEBI:15377"/>
        <dbReference type="ChEBI" id="CHEBI:15379"/>
        <dbReference type="ChEBI" id="CHEBI:16031"/>
        <dbReference type="ChEBI" id="CHEBI:16526"/>
        <dbReference type="ChEBI" id="CHEBI:57912"/>
        <dbReference type="EC" id="1.13.12.3"/>
    </reaction>
</comment>
<gene>
    <name evidence="12" type="ORF">GWI71_03135</name>
</gene>
<evidence type="ECO:0000259" key="11">
    <source>
        <dbReference type="Pfam" id="PF01593"/>
    </source>
</evidence>
<organism evidence="12 13">
    <name type="scientific">Pannonibacter tanglangensis</name>
    <dbReference type="NCBI Taxonomy" id="2750084"/>
    <lineage>
        <taxon>Bacteria</taxon>
        <taxon>Pseudomonadati</taxon>
        <taxon>Pseudomonadota</taxon>
        <taxon>Alphaproteobacteria</taxon>
        <taxon>Hyphomicrobiales</taxon>
        <taxon>Stappiaceae</taxon>
        <taxon>Pannonibacter</taxon>
    </lineage>
</organism>
<dbReference type="Gene3D" id="3.50.50.60">
    <property type="entry name" value="FAD/NAD(P)-binding domain"/>
    <property type="match status" value="1"/>
</dbReference>
<feature type="domain" description="Amine oxidase" evidence="11">
    <location>
        <begin position="60"/>
        <end position="463"/>
    </location>
</feature>
<evidence type="ECO:0000256" key="4">
    <source>
        <dbReference type="ARBA" id="ARBA00005995"/>
    </source>
</evidence>
<evidence type="ECO:0000256" key="9">
    <source>
        <dbReference type="ARBA" id="ARBA00047321"/>
    </source>
</evidence>
<dbReference type="InterPro" id="IPR001613">
    <property type="entry name" value="Flavin_amine_oxidase"/>
</dbReference>
<evidence type="ECO:0000256" key="8">
    <source>
        <dbReference type="ARBA" id="ARBA00023070"/>
    </source>
</evidence>
<evidence type="ECO:0000256" key="7">
    <source>
        <dbReference type="ARBA" id="ARBA00023002"/>
    </source>
</evidence>
<keyword evidence="8" id="KW-0073">Auxin biosynthesis</keyword>
<sequence length="465" mass="48742">MAPRTATRRDNPGSPFTSASATRRSLLSGLAALTVAAALGPLRRAEARPRRKVLVLGAGVAGLMAARVLHDAGQDVTVLEARQRIGGRVHTERMKGLVLERGAGWVHGLSGNPLTGLARQAGVKLRPTSYDTALALDAAGVEIPAARYAAAEAELDRMMRQIDSWHDGPAGRSLLSDLRRAGLSEASPPLLTSLLRIEIAGDLAADPDALDAGTHDDDALLAGGDHWVEGGYDQIIRLIALGLDIRLGERARVLQAGRDRVDVITETGAHSADQVVVALPLAVLRAGDLRFEPGLGVRRQQAMERVGTGTLFKLAVPVADRLPAVDAILPAAPELAPWTALHPLPQAPEPAIMLVAGGREAEALERLSPEAARAAADALLRRLKLPGVAADRTWHMQSDWGLDPLARGSYSFPGIGAGTADFAALAAPAGDPVVFAGEHCLFGHQATVHGALMSGETAARTLLSR</sequence>
<evidence type="ECO:0000256" key="1">
    <source>
        <dbReference type="ARBA" id="ARBA00001974"/>
    </source>
</evidence>
<dbReference type="EMBL" id="JAABLP010000001">
    <property type="protein sequence ID" value="NBN62666.1"/>
    <property type="molecule type" value="Genomic_DNA"/>
</dbReference>
<evidence type="ECO:0000256" key="6">
    <source>
        <dbReference type="ARBA" id="ARBA00017871"/>
    </source>
</evidence>
<reference evidence="12 13" key="1">
    <citation type="submission" date="2020-01" db="EMBL/GenBank/DDBJ databases">
        <authorList>
            <person name="Peng S.Y."/>
            <person name="Li J."/>
            <person name="Wang M."/>
            <person name="Wang L."/>
            <person name="Wang C.Q."/>
            <person name="Wang J.R."/>
        </authorList>
    </citation>
    <scope>NUCLEOTIDE SEQUENCE [LARGE SCALE GENOMIC DNA]</scope>
    <source>
        <strain evidence="12 13">XCT-34</strain>
    </source>
</reference>
<dbReference type="InterPro" id="IPR006311">
    <property type="entry name" value="TAT_signal"/>
</dbReference>
<evidence type="ECO:0000313" key="12">
    <source>
        <dbReference type="EMBL" id="NBN62666.1"/>
    </source>
</evidence>
<accession>A0ABW9ZDB3</accession>
<dbReference type="InterPro" id="IPR050281">
    <property type="entry name" value="Flavin_monoamine_oxidase"/>
</dbReference>
<dbReference type="InterPro" id="IPR002937">
    <property type="entry name" value="Amino_oxidase"/>
</dbReference>
<dbReference type="PANTHER" id="PTHR10742">
    <property type="entry name" value="FLAVIN MONOAMINE OXIDASE"/>
    <property type="match status" value="1"/>
</dbReference>
<comment type="pathway">
    <text evidence="2">Plant hormone metabolism; auxin biosynthesis.</text>
</comment>
<dbReference type="PRINTS" id="PR00757">
    <property type="entry name" value="AMINEOXDASEF"/>
</dbReference>
<evidence type="ECO:0000313" key="13">
    <source>
        <dbReference type="Proteomes" id="UP000541347"/>
    </source>
</evidence>
<comment type="caution">
    <text evidence="12">The sequence shown here is derived from an EMBL/GenBank/DDBJ whole genome shotgun (WGS) entry which is preliminary data.</text>
</comment>
<comment type="similarity">
    <text evidence="3">Belongs to the tryptophan 2-monooxygenase family.</text>
</comment>
<protein>
    <recommendedName>
        <fullName evidence="6">Tryptophan 2-monooxygenase</fullName>
        <ecNumber evidence="5">1.13.12.3</ecNumber>
    </recommendedName>
</protein>
<dbReference type="Pfam" id="PF01593">
    <property type="entry name" value="Amino_oxidase"/>
    <property type="match status" value="1"/>
</dbReference>
<comment type="similarity">
    <text evidence="4">Belongs to the flavin monoamine oxidase family.</text>
</comment>
<dbReference type="Proteomes" id="UP000541347">
    <property type="component" value="Unassembled WGS sequence"/>
</dbReference>
<comment type="cofactor">
    <cofactor evidence="1">
        <name>FAD</name>
        <dbReference type="ChEBI" id="CHEBI:57692"/>
    </cofactor>
</comment>
<evidence type="ECO:0000256" key="3">
    <source>
        <dbReference type="ARBA" id="ARBA00005833"/>
    </source>
</evidence>
<dbReference type="InterPro" id="IPR036188">
    <property type="entry name" value="FAD/NAD-bd_sf"/>
</dbReference>
<keyword evidence="13" id="KW-1185">Reference proteome</keyword>
<proteinExistence type="inferred from homology"/>
<dbReference type="SUPFAM" id="SSF51905">
    <property type="entry name" value="FAD/NAD(P)-binding domain"/>
    <property type="match status" value="1"/>
</dbReference>
<dbReference type="EC" id="1.13.12.3" evidence="5"/>
<feature type="region of interest" description="Disordered" evidence="10">
    <location>
        <begin position="1"/>
        <end position="20"/>
    </location>
</feature>
<keyword evidence="7" id="KW-0560">Oxidoreductase</keyword>
<evidence type="ECO:0000256" key="5">
    <source>
        <dbReference type="ARBA" id="ARBA00012535"/>
    </source>
</evidence>
<dbReference type="PROSITE" id="PS51318">
    <property type="entry name" value="TAT"/>
    <property type="match status" value="1"/>
</dbReference>
<dbReference type="RefSeq" id="WP_161673807.1">
    <property type="nucleotide sequence ID" value="NZ_JAABLP010000001.1"/>
</dbReference>
<dbReference type="PANTHER" id="PTHR10742:SF386">
    <property type="entry name" value="LYSINE-SPECIFIC HISTONE DEMETHYLASE 1A"/>
    <property type="match status" value="1"/>
</dbReference>